<dbReference type="Pfam" id="PF03119">
    <property type="entry name" value="DNA_ligase_ZBD"/>
    <property type="match status" value="1"/>
</dbReference>
<dbReference type="SUPFAM" id="SSF56091">
    <property type="entry name" value="DNA ligase/mRNA capping enzyme, catalytic domain"/>
    <property type="match status" value="1"/>
</dbReference>
<dbReference type="PANTHER" id="PTHR23389:SF9">
    <property type="entry name" value="DNA LIGASE"/>
    <property type="match status" value="1"/>
</dbReference>
<dbReference type="HAMAP" id="MF_01588">
    <property type="entry name" value="DNA_ligase_A"/>
    <property type="match status" value="1"/>
</dbReference>
<evidence type="ECO:0000256" key="16">
    <source>
        <dbReference type="RuleBase" id="RU000618"/>
    </source>
</evidence>
<reference evidence="18" key="1">
    <citation type="submission" date="2022-06" db="EMBL/GenBank/DDBJ databases">
        <title>New cyanobacteria of genus Symplocastrum in benthos of Lake Baikal.</title>
        <authorList>
            <person name="Sorokovikova E."/>
            <person name="Tikhonova I."/>
            <person name="Krasnopeev A."/>
            <person name="Evseev P."/>
            <person name="Gladkikh A."/>
            <person name="Belykh O."/>
        </authorList>
    </citation>
    <scope>NUCLEOTIDE SEQUENCE</scope>
    <source>
        <strain evidence="18">BBK-W-15</strain>
    </source>
</reference>
<evidence type="ECO:0000256" key="12">
    <source>
        <dbReference type="ARBA" id="ARBA00023211"/>
    </source>
</evidence>
<sequence length="690" mass="77156">MRDEDEAVVKPEINQRVQELRELLQQASYAYYILDNPTMEDAVYDQLYRELQDLETQYPELVTPDSPTQRVGEKPAAQFSSVQHNIPLYSLENAFNIEEFAKWQERWKRHIPENSTLSTEYVCELKIDGSALALTYKNGILVRGVTRGDGIAGEDITQNVRTIRSIPLRLNTDNPPPILEVRGEAFLPLEVFEQLNREREKAGEQLLANPRNAVAGALRQLDARLVAQRRLDFFAYTLHFNNQNSDITTPHSKKPTPHSQWESLELLQNLGFRVNPNRKVCPSLEAVRDYYNNWDKQRRSLPYMTDGVVVKLNSIKLQEELGFTQKFPRWAIALKYPAEEAPTTILDITVQVGRTGALTPVAELKPVSLAGTTVSRATLHNSDRIRELDLHIGDTVIVRKAGEIIPEVVRVLPQLRPANAQSFQMPSHCPVCTSPVKREVGEAVTRCINSSCPAILKGSLIHWANRDALDINGLGEKLIEQLVERNLVKSVADLYILTTEKLTSLERMGKKSADKIVTAIALSQNQPWWRVLYGLGIRHVGSVNAQTLTQHFTTVERLSSAKITEIEGIYGIGPEIAQSVWDWFQVEGNQSLIQRLREAGLQLAGEVKTKTESVNQPLSGKTFVITGTLPTLKRDDAKELIQNAGGKVSNSVSAKTDYLVVGEDAGSKLAKGQSLGIQQLSEDELLALIG</sequence>
<dbReference type="PROSITE" id="PS01055">
    <property type="entry name" value="DNA_LIGASE_N1"/>
    <property type="match status" value="1"/>
</dbReference>
<feature type="binding site" evidence="15">
    <location>
        <position position="432"/>
    </location>
    <ligand>
        <name>Zn(2+)</name>
        <dbReference type="ChEBI" id="CHEBI:29105"/>
    </ligand>
</feature>
<evidence type="ECO:0000259" key="17">
    <source>
        <dbReference type="PROSITE" id="PS50172"/>
    </source>
</evidence>
<dbReference type="FunFam" id="3.30.470.30:FF:000001">
    <property type="entry name" value="DNA ligase"/>
    <property type="match status" value="1"/>
</dbReference>
<keyword evidence="19" id="KW-1185">Reference proteome</keyword>
<feature type="binding site" evidence="15">
    <location>
        <position position="429"/>
    </location>
    <ligand>
        <name>Zn(2+)</name>
        <dbReference type="ChEBI" id="CHEBI:29105"/>
    </ligand>
</feature>
<dbReference type="FunFam" id="1.10.150.20:FF:000007">
    <property type="entry name" value="DNA ligase"/>
    <property type="match status" value="1"/>
</dbReference>
<evidence type="ECO:0000256" key="4">
    <source>
        <dbReference type="ARBA" id="ARBA00022598"/>
    </source>
</evidence>
<dbReference type="InterPro" id="IPR018239">
    <property type="entry name" value="DNA_ligase_AS"/>
</dbReference>
<name>A0AAE3GRZ5_9CYAN</name>
<keyword evidence="10 15" id="KW-0520">NAD</keyword>
<feature type="active site" description="N6-AMP-lysine intermediate" evidence="15">
    <location>
        <position position="126"/>
    </location>
</feature>
<gene>
    <name evidence="15 18" type="primary">ligA</name>
    <name evidence="18" type="ORF">NJ959_10440</name>
</gene>
<dbReference type="SUPFAM" id="SSF52113">
    <property type="entry name" value="BRCT domain"/>
    <property type="match status" value="1"/>
</dbReference>
<feature type="binding site" evidence="15">
    <location>
        <begin position="41"/>
        <end position="45"/>
    </location>
    <ligand>
        <name>NAD(+)</name>
        <dbReference type="ChEBI" id="CHEBI:57540"/>
    </ligand>
</feature>
<comment type="caution">
    <text evidence="15">Lacks conserved residue(s) required for the propagation of feature annotation.</text>
</comment>
<evidence type="ECO:0000256" key="5">
    <source>
        <dbReference type="ARBA" id="ARBA00022705"/>
    </source>
</evidence>
<dbReference type="PANTHER" id="PTHR23389">
    <property type="entry name" value="CHROMOSOME TRANSMISSION FIDELITY FACTOR 18"/>
    <property type="match status" value="1"/>
</dbReference>
<dbReference type="Pfam" id="PF22745">
    <property type="entry name" value="Nlig-Ia"/>
    <property type="match status" value="1"/>
</dbReference>
<evidence type="ECO:0000256" key="8">
    <source>
        <dbReference type="ARBA" id="ARBA00022833"/>
    </source>
</evidence>
<dbReference type="PROSITE" id="PS50172">
    <property type="entry name" value="BRCT"/>
    <property type="match status" value="1"/>
</dbReference>
<dbReference type="InterPro" id="IPR001357">
    <property type="entry name" value="BRCT_dom"/>
</dbReference>
<comment type="function">
    <text evidence="1 15">DNA ligase that catalyzes the formation of phosphodiester linkages between 5'-phosphoryl and 3'-hydroxyl groups in double-stranded DNA using NAD as a coenzyme and as the energy source for the reaction. It is essential for DNA replication and repair of damaged DNA.</text>
</comment>
<dbReference type="GO" id="GO:0006281">
    <property type="term" value="P:DNA repair"/>
    <property type="evidence" value="ECO:0007669"/>
    <property type="project" value="UniProtKB-KW"/>
</dbReference>
<proteinExistence type="inferred from homology"/>
<comment type="cofactor">
    <cofactor evidence="15">
        <name>Mg(2+)</name>
        <dbReference type="ChEBI" id="CHEBI:18420"/>
    </cofactor>
    <cofactor evidence="15">
        <name>Mn(2+)</name>
        <dbReference type="ChEBI" id="CHEBI:29035"/>
    </cofactor>
</comment>
<evidence type="ECO:0000256" key="2">
    <source>
        <dbReference type="ARBA" id="ARBA00012722"/>
    </source>
</evidence>
<dbReference type="InterPro" id="IPR004150">
    <property type="entry name" value="NAD_DNA_ligase_OB"/>
</dbReference>
<organism evidence="18 19">
    <name type="scientific">Limnofasciculus baicalensis BBK-W-15</name>
    <dbReference type="NCBI Taxonomy" id="2699891"/>
    <lineage>
        <taxon>Bacteria</taxon>
        <taxon>Bacillati</taxon>
        <taxon>Cyanobacteriota</taxon>
        <taxon>Cyanophyceae</taxon>
        <taxon>Coleofasciculales</taxon>
        <taxon>Coleofasciculaceae</taxon>
        <taxon>Limnofasciculus</taxon>
        <taxon>Limnofasciculus baicalensis</taxon>
    </lineage>
</organism>
<dbReference type="GO" id="GO:0046872">
    <property type="term" value="F:metal ion binding"/>
    <property type="evidence" value="ECO:0007669"/>
    <property type="project" value="UniProtKB-KW"/>
</dbReference>
<comment type="caution">
    <text evidence="18">The sequence shown here is derived from an EMBL/GenBank/DDBJ whole genome shotgun (WGS) entry which is preliminary data.</text>
</comment>
<dbReference type="InterPro" id="IPR041663">
    <property type="entry name" value="DisA/LigA_HHH"/>
</dbReference>
<feature type="binding site" evidence="15">
    <location>
        <position position="311"/>
    </location>
    <ligand>
        <name>NAD(+)</name>
        <dbReference type="ChEBI" id="CHEBI:57540"/>
    </ligand>
</feature>
<dbReference type="CDD" id="cd17748">
    <property type="entry name" value="BRCT_DNA_ligase_like"/>
    <property type="match status" value="1"/>
</dbReference>
<evidence type="ECO:0000256" key="3">
    <source>
        <dbReference type="ARBA" id="ARBA00013308"/>
    </source>
</evidence>
<keyword evidence="12 15" id="KW-0464">Manganese</keyword>
<evidence type="ECO:0000256" key="13">
    <source>
        <dbReference type="ARBA" id="ARBA00034005"/>
    </source>
</evidence>
<dbReference type="CDD" id="cd00114">
    <property type="entry name" value="LIGANc"/>
    <property type="match status" value="1"/>
</dbReference>
<evidence type="ECO:0000256" key="6">
    <source>
        <dbReference type="ARBA" id="ARBA00022723"/>
    </source>
</evidence>
<dbReference type="InterPro" id="IPR036420">
    <property type="entry name" value="BRCT_dom_sf"/>
</dbReference>
<feature type="domain" description="BRCT" evidence="17">
    <location>
        <begin position="613"/>
        <end position="690"/>
    </location>
</feature>
<dbReference type="PROSITE" id="PS01056">
    <property type="entry name" value="DNA_LIGASE_N2"/>
    <property type="match status" value="1"/>
</dbReference>
<dbReference type="SUPFAM" id="SSF47781">
    <property type="entry name" value="RuvA domain 2-like"/>
    <property type="match status" value="1"/>
</dbReference>
<dbReference type="PIRSF" id="PIRSF001604">
    <property type="entry name" value="LigA"/>
    <property type="match status" value="1"/>
</dbReference>
<feature type="binding site" evidence="15">
    <location>
        <position position="184"/>
    </location>
    <ligand>
        <name>NAD(+)</name>
        <dbReference type="ChEBI" id="CHEBI:57540"/>
    </ligand>
</feature>
<dbReference type="Gene3D" id="2.40.50.140">
    <property type="entry name" value="Nucleic acid-binding proteins"/>
    <property type="match status" value="1"/>
</dbReference>
<feature type="binding site" evidence="15">
    <location>
        <position position="452"/>
    </location>
    <ligand>
        <name>Zn(2+)</name>
        <dbReference type="ChEBI" id="CHEBI:29105"/>
    </ligand>
</feature>
<dbReference type="InterPro" id="IPR004149">
    <property type="entry name" value="Znf_DNAligase_C4"/>
</dbReference>
<dbReference type="SUPFAM" id="SSF50249">
    <property type="entry name" value="Nucleic acid-binding proteins"/>
    <property type="match status" value="1"/>
</dbReference>
<accession>A0AAE3GRZ5</accession>
<dbReference type="Gene3D" id="3.40.50.10190">
    <property type="entry name" value="BRCT domain"/>
    <property type="match status" value="1"/>
</dbReference>
<dbReference type="FunFam" id="1.10.287.610:FF:000002">
    <property type="entry name" value="DNA ligase"/>
    <property type="match status" value="1"/>
</dbReference>
<feature type="binding site" evidence="15">
    <location>
        <position position="124"/>
    </location>
    <ligand>
        <name>NAD(+)</name>
        <dbReference type="ChEBI" id="CHEBI:57540"/>
    </ligand>
</feature>
<dbReference type="Gene3D" id="6.20.10.30">
    <property type="match status" value="1"/>
</dbReference>
<dbReference type="InterPro" id="IPR013839">
    <property type="entry name" value="DNAligase_adenylation"/>
</dbReference>
<dbReference type="NCBIfam" id="NF005932">
    <property type="entry name" value="PRK07956.1"/>
    <property type="match status" value="1"/>
</dbReference>
<dbReference type="Pfam" id="PF03120">
    <property type="entry name" value="OB_DNA_ligase"/>
    <property type="match status" value="1"/>
</dbReference>
<dbReference type="EMBL" id="JAMZMM010000080">
    <property type="protein sequence ID" value="MCP2728877.1"/>
    <property type="molecule type" value="Genomic_DNA"/>
</dbReference>
<keyword evidence="9 15" id="KW-0460">Magnesium</keyword>
<evidence type="ECO:0000313" key="19">
    <source>
        <dbReference type="Proteomes" id="UP001204953"/>
    </source>
</evidence>
<dbReference type="InterPro" id="IPR001679">
    <property type="entry name" value="DNA_ligase"/>
</dbReference>
<evidence type="ECO:0000256" key="9">
    <source>
        <dbReference type="ARBA" id="ARBA00022842"/>
    </source>
</evidence>
<dbReference type="Pfam" id="PF14520">
    <property type="entry name" value="HHH_5"/>
    <property type="match status" value="1"/>
</dbReference>
<dbReference type="InterPro" id="IPR010994">
    <property type="entry name" value="RuvA_2-like"/>
</dbReference>
<evidence type="ECO:0000313" key="18">
    <source>
        <dbReference type="EMBL" id="MCP2728877.1"/>
    </source>
</evidence>
<feature type="binding site" evidence="15">
    <location>
        <position position="147"/>
    </location>
    <ligand>
        <name>NAD(+)</name>
        <dbReference type="ChEBI" id="CHEBI:57540"/>
    </ligand>
</feature>
<dbReference type="Gene3D" id="1.10.150.20">
    <property type="entry name" value="5' to 3' exonuclease, C-terminal subdomain"/>
    <property type="match status" value="2"/>
</dbReference>
<comment type="similarity">
    <text evidence="14 15">Belongs to the NAD-dependent DNA ligase family. LigA subfamily.</text>
</comment>
<dbReference type="GO" id="GO:0003677">
    <property type="term" value="F:DNA binding"/>
    <property type="evidence" value="ECO:0007669"/>
    <property type="project" value="InterPro"/>
</dbReference>
<feature type="binding site" evidence="15">
    <location>
        <position position="335"/>
    </location>
    <ligand>
        <name>NAD(+)</name>
        <dbReference type="ChEBI" id="CHEBI:57540"/>
    </ligand>
</feature>
<keyword evidence="4 15" id="KW-0436">Ligase</keyword>
<feature type="binding site" evidence="15">
    <location>
        <begin position="90"/>
        <end position="91"/>
    </location>
    <ligand>
        <name>NAD(+)</name>
        <dbReference type="ChEBI" id="CHEBI:57540"/>
    </ligand>
</feature>
<evidence type="ECO:0000256" key="15">
    <source>
        <dbReference type="HAMAP-Rule" id="MF_01588"/>
    </source>
</evidence>
<keyword evidence="6 15" id="KW-0479">Metal-binding</keyword>
<keyword evidence="7 15" id="KW-0227">DNA damage</keyword>
<dbReference type="Pfam" id="PF00533">
    <property type="entry name" value="BRCT"/>
    <property type="match status" value="1"/>
</dbReference>
<protein>
    <recommendedName>
        <fullName evidence="3 15">DNA ligase</fullName>
        <ecNumber evidence="2 15">6.5.1.2</ecNumber>
    </recommendedName>
    <alternativeName>
        <fullName evidence="15">Polydeoxyribonucleotide synthase [NAD(+)]</fullName>
    </alternativeName>
</protein>
<evidence type="ECO:0000256" key="10">
    <source>
        <dbReference type="ARBA" id="ARBA00023027"/>
    </source>
</evidence>
<dbReference type="Pfam" id="PF12826">
    <property type="entry name" value="HHH_2"/>
    <property type="match status" value="1"/>
</dbReference>
<dbReference type="Proteomes" id="UP001204953">
    <property type="component" value="Unassembled WGS sequence"/>
</dbReference>
<evidence type="ECO:0000256" key="14">
    <source>
        <dbReference type="ARBA" id="ARBA00060881"/>
    </source>
</evidence>
<keyword evidence="11 15" id="KW-0234">DNA repair</keyword>
<dbReference type="GO" id="GO:0003911">
    <property type="term" value="F:DNA ligase (NAD+) activity"/>
    <property type="evidence" value="ECO:0007669"/>
    <property type="project" value="UniProtKB-UniRule"/>
</dbReference>
<dbReference type="InterPro" id="IPR012340">
    <property type="entry name" value="NA-bd_OB-fold"/>
</dbReference>
<dbReference type="Pfam" id="PF01653">
    <property type="entry name" value="DNA_ligase_aden"/>
    <property type="match status" value="1"/>
</dbReference>
<dbReference type="SMART" id="SM00532">
    <property type="entry name" value="LIGANc"/>
    <property type="match status" value="1"/>
</dbReference>
<dbReference type="SMART" id="SM00278">
    <property type="entry name" value="HhH1"/>
    <property type="match status" value="3"/>
</dbReference>
<dbReference type="RefSeq" id="WP_254011667.1">
    <property type="nucleotide sequence ID" value="NZ_JAMZMM010000080.1"/>
</dbReference>
<comment type="catalytic activity">
    <reaction evidence="13 15 16">
        <text>NAD(+) + (deoxyribonucleotide)n-3'-hydroxyl + 5'-phospho-(deoxyribonucleotide)m = (deoxyribonucleotide)n+m + AMP + beta-nicotinamide D-nucleotide.</text>
        <dbReference type="EC" id="6.5.1.2"/>
    </reaction>
</comment>
<dbReference type="Gene3D" id="1.10.287.610">
    <property type="entry name" value="Helix hairpin bin"/>
    <property type="match status" value="1"/>
</dbReference>
<keyword evidence="5 15" id="KW-0235">DNA replication</keyword>
<evidence type="ECO:0000256" key="7">
    <source>
        <dbReference type="ARBA" id="ARBA00022763"/>
    </source>
</evidence>
<dbReference type="GO" id="GO:0006260">
    <property type="term" value="P:DNA replication"/>
    <property type="evidence" value="ECO:0007669"/>
    <property type="project" value="UniProtKB-KW"/>
</dbReference>
<dbReference type="InterPro" id="IPR013840">
    <property type="entry name" value="DNAligase_N"/>
</dbReference>
<dbReference type="FunFam" id="2.40.50.140:FF:000012">
    <property type="entry name" value="DNA ligase"/>
    <property type="match status" value="1"/>
</dbReference>
<dbReference type="FunFam" id="1.10.150.20:FF:000006">
    <property type="entry name" value="DNA ligase"/>
    <property type="match status" value="1"/>
</dbReference>
<dbReference type="Gene3D" id="3.30.470.30">
    <property type="entry name" value="DNA ligase/mRNA capping enzyme"/>
    <property type="match status" value="1"/>
</dbReference>
<dbReference type="GO" id="GO:0005829">
    <property type="term" value="C:cytosol"/>
    <property type="evidence" value="ECO:0007669"/>
    <property type="project" value="TreeGrafter"/>
</dbReference>
<dbReference type="AlphaFoldDB" id="A0AAE3GRZ5"/>
<dbReference type="EC" id="6.5.1.2" evidence="2 15"/>
<evidence type="ECO:0000256" key="1">
    <source>
        <dbReference type="ARBA" id="ARBA00004067"/>
    </source>
</evidence>
<dbReference type="InterPro" id="IPR003583">
    <property type="entry name" value="Hlx-hairpin-Hlx_DNA-bd_motif"/>
</dbReference>
<keyword evidence="8 15" id="KW-0862">Zinc</keyword>
<dbReference type="SMART" id="SM00292">
    <property type="entry name" value="BRCT"/>
    <property type="match status" value="1"/>
</dbReference>
<evidence type="ECO:0000256" key="11">
    <source>
        <dbReference type="ARBA" id="ARBA00023204"/>
    </source>
</evidence>
<dbReference type="InterPro" id="IPR033136">
    <property type="entry name" value="DNA_ligase_CS"/>
</dbReference>
<dbReference type="NCBIfam" id="TIGR00575">
    <property type="entry name" value="dnlj"/>
    <property type="match status" value="1"/>
</dbReference>